<protein>
    <recommendedName>
        <fullName evidence="5">Peptidase A2 domain-containing protein</fullName>
    </recommendedName>
</protein>
<feature type="region of interest" description="Disordered" evidence="4">
    <location>
        <begin position="233"/>
        <end position="252"/>
    </location>
</feature>
<feature type="region of interest" description="Disordered" evidence="4">
    <location>
        <begin position="1"/>
        <end position="39"/>
    </location>
</feature>
<evidence type="ECO:0000313" key="6">
    <source>
        <dbReference type="EMBL" id="MBW0507588.1"/>
    </source>
</evidence>
<keyword evidence="7" id="KW-1185">Reference proteome</keyword>
<dbReference type="InterPro" id="IPR018061">
    <property type="entry name" value="Retropepsins"/>
</dbReference>
<feature type="region of interest" description="Disordered" evidence="4">
    <location>
        <begin position="178"/>
        <end position="197"/>
    </location>
</feature>
<name>A0A9Q3DTU6_9BASI</name>
<keyword evidence="1" id="KW-0645">Protease</keyword>
<dbReference type="InterPro" id="IPR021109">
    <property type="entry name" value="Peptidase_aspartic_dom_sf"/>
</dbReference>
<dbReference type="OrthoDB" id="2506366at2759"/>
<dbReference type="CDD" id="cd00303">
    <property type="entry name" value="retropepsin_like"/>
    <property type="match status" value="1"/>
</dbReference>
<dbReference type="PROSITE" id="PS00141">
    <property type="entry name" value="ASP_PROTEASE"/>
    <property type="match status" value="1"/>
</dbReference>
<reference evidence="6" key="1">
    <citation type="submission" date="2021-03" db="EMBL/GenBank/DDBJ databases">
        <title>Draft genome sequence of rust myrtle Austropuccinia psidii MF-1, a brazilian biotype.</title>
        <authorList>
            <person name="Quecine M.C."/>
            <person name="Pachon D.M.R."/>
            <person name="Bonatelli M.L."/>
            <person name="Correr F.H."/>
            <person name="Franceschini L.M."/>
            <person name="Leite T.F."/>
            <person name="Margarido G.R.A."/>
            <person name="Almeida C.A."/>
            <person name="Ferrarezi J.A."/>
            <person name="Labate C.A."/>
        </authorList>
    </citation>
    <scope>NUCLEOTIDE SEQUENCE</scope>
    <source>
        <strain evidence="6">MF-1</strain>
    </source>
</reference>
<organism evidence="6 7">
    <name type="scientific">Austropuccinia psidii MF-1</name>
    <dbReference type="NCBI Taxonomy" id="1389203"/>
    <lineage>
        <taxon>Eukaryota</taxon>
        <taxon>Fungi</taxon>
        <taxon>Dikarya</taxon>
        <taxon>Basidiomycota</taxon>
        <taxon>Pucciniomycotina</taxon>
        <taxon>Pucciniomycetes</taxon>
        <taxon>Pucciniales</taxon>
        <taxon>Sphaerophragmiaceae</taxon>
        <taxon>Austropuccinia</taxon>
    </lineage>
</organism>
<evidence type="ECO:0000259" key="5">
    <source>
        <dbReference type="PROSITE" id="PS50175"/>
    </source>
</evidence>
<gene>
    <name evidence="6" type="ORF">O181_047303</name>
</gene>
<proteinExistence type="predicted"/>
<dbReference type="GO" id="GO:0004190">
    <property type="term" value="F:aspartic-type endopeptidase activity"/>
    <property type="evidence" value="ECO:0007669"/>
    <property type="project" value="UniProtKB-KW"/>
</dbReference>
<feature type="coiled-coil region" evidence="3">
    <location>
        <begin position="109"/>
        <end position="140"/>
    </location>
</feature>
<keyword evidence="3" id="KW-0175">Coiled coil</keyword>
<comment type="caution">
    <text evidence="6">The sequence shown here is derived from an EMBL/GenBank/DDBJ whole genome shotgun (WGS) entry which is preliminary data.</text>
</comment>
<evidence type="ECO:0000256" key="4">
    <source>
        <dbReference type="SAM" id="MobiDB-lite"/>
    </source>
</evidence>
<sequence length="517" mass="59161">MDQLNELTNAATPQKKKINNPQSNNQGFIPRDNVSPPPNRSVNYVPAQNIPKFAVKCYYCMEEGHSVGRCTEIVEDQNKKWAIRQGFNNLYPNWERVPNDGKFPPKYLVREFQKEQEELKRKLEEKTKEEEQKKKEESNAFISMDNWGVWGPPCISTGLEEPFGYAYGLRNTKQRIENQEKSKAQPLPSKETIQPKDTIKKKTSIPGGFIEEEEAEEEKVIIPTKYKSSKSEEVVKPPELTKTNPNTSEKEKEIDKKALIKLPKMEVNKKPLIEEEGSIIEKVMKKVMDQKINLTLEEIVTISPKFMQELKFLSDKERKYLMSLKSINSQEQTTTQEIIIQDKMHYSCPLGMIEVSVGQEGHIVKALVDTGAELSIIPEVESLKARLPMRVLNMRLRGVGGHRTAIVGLSENTFLVLPSGDERRINFFVARGAVYTVIGRPFLAENGIILEHSQKQGEILRYKESDGRRLCIPICTPESKGWHTGPPKGIELCNYTQIEEGKINNMSRMRIFEKLPQ</sequence>
<dbReference type="Gene3D" id="2.40.70.10">
    <property type="entry name" value="Acid Proteases"/>
    <property type="match status" value="1"/>
</dbReference>
<keyword evidence="1" id="KW-0064">Aspartyl protease</keyword>
<evidence type="ECO:0000256" key="3">
    <source>
        <dbReference type="SAM" id="Coils"/>
    </source>
</evidence>
<dbReference type="Pfam" id="PF00077">
    <property type="entry name" value="RVP"/>
    <property type="match status" value="1"/>
</dbReference>
<dbReference type="Proteomes" id="UP000765509">
    <property type="component" value="Unassembled WGS sequence"/>
</dbReference>
<feature type="compositionally biased region" description="Polar residues" evidence="4">
    <location>
        <begin position="1"/>
        <end position="12"/>
    </location>
</feature>
<dbReference type="InterPro" id="IPR001995">
    <property type="entry name" value="Peptidase_A2_cat"/>
</dbReference>
<accession>A0A9Q3DTU6</accession>
<dbReference type="InterPro" id="IPR001969">
    <property type="entry name" value="Aspartic_peptidase_AS"/>
</dbReference>
<dbReference type="EMBL" id="AVOT02019796">
    <property type="protein sequence ID" value="MBW0507588.1"/>
    <property type="molecule type" value="Genomic_DNA"/>
</dbReference>
<dbReference type="PROSITE" id="PS50175">
    <property type="entry name" value="ASP_PROT_RETROV"/>
    <property type="match status" value="1"/>
</dbReference>
<evidence type="ECO:0000256" key="2">
    <source>
        <dbReference type="ARBA" id="ARBA00022801"/>
    </source>
</evidence>
<evidence type="ECO:0000256" key="1">
    <source>
        <dbReference type="ARBA" id="ARBA00022750"/>
    </source>
</evidence>
<dbReference type="AlphaFoldDB" id="A0A9Q3DTU6"/>
<dbReference type="SUPFAM" id="SSF50630">
    <property type="entry name" value="Acid proteases"/>
    <property type="match status" value="1"/>
</dbReference>
<feature type="domain" description="Peptidase A2" evidence="5">
    <location>
        <begin position="364"/>
        <end position="401"/>
    </location>
</feature>
<dbReference type="GO" id="GO:0006508">
    <property type="term" value="P:proteolysis"/>
    <property type="evidence" value="ECO:0007669"/>
    <property type="project" value="InterPro"/>
</dbReference>
<keyword evidence="2" id="KW-0378">Hydrolase</keyword>
<evidence type="ECO:0000313" key="7">
    <source>
        <dbReference type="Proteomes" id="UP000765509"/>
    </source>
</evidence>